<name>M3VD28_GORML</name>
<dbReference type="AlphaFoldDB" id="M3VD28"/>
<comment type="caution">
    <text evidence="3">The sequence shown here is derived from an EMBL/GenBank/DDBJ whole genome shotgun (WGS) entry which is preliminary data.</text>
</comment>
<evidence type="ECO:0000256" key="2">
    <source>
        <dbReference type="ARBA" id="ARBA00023186"/>
    </source>
</evidence>
<keyword evidence="1" id="KW-0996">Nickel insertion</keyword>
<keyword evidence="4" id="KW-1185">Reference proteome</keyword>
<evidence type="ECO:0000256" key="1">
    <source>
        <dbReference type="ARBA" id="ARBA00022988"/>
    </source>
</evidence>
<dbReference type="OrthoDB" id="3382047at2"/>
<dbReference type="Pfam" id="PF01730">
    <property type="entry name" value="UreF"/>
    <property type="match status" value="1"/>
</dbReference>
<dbReference type="PANTHER" id="PTHR33620">
    <property type="entry name" value="UREASE ACCESSORY PROTEIN F"/>
    <property type="match status" value="1"/>
</dbReference>
<proteinExistence type="predicted"/>
<dbReference type="InterPro" id="IPR002639">
    <property type="entry name" value="UreF"/>
</dbReference>
<dbReference type="STRING" id="410332.SAMN04488550_3522"/>
<dbReference type="PANTHER" id="PTHR33620:SF1">
    <property type="entry name" value="UREASE ACCESSORY PROTEIN F"/>
    <property type="match status" value="1"/>
</dbReference>
<evidence type="ECO:0000313" key="4">
    <source>
        <dbReference type="Proteomes" id="UP000035009"/>
    </source>
</evidence>
<gene>
    <name evidence="3" type="primary">ureF</name>
    <name evidence="3" type="ORF">GM1_002_01070</name>
</gene>
<organism evidence="3 4">
    <name type="scientific">Gordonia malaquae NBRC 108250</name>
    <dbReference type="NCBI Taxonomy" id="1223542"/>
    <lineage>
        <taxon>Bacteria</taxon>
        <taxon>Bacillati</taxon>
        <taxon>Actinomycetota</taxon>
        <taxon>Actinomycetes</taxon>
        <taxon>Mycobacteriales</taxon>
        <taxon>Gordoniaceae</taxon>
        <taxon>Gordonia</taxon>
    </lineage>
</organism>
<dbReference type="Proteomes" id="UP000035009">
    <property type="component" value="Unassembled WGS sequence"/>
</dbReference>
<dbReference type="Gene3D" id="1.10.4190.10">
    <property type="entry name" value="Urease accessory protein UreF"/>
    <property type="match status" value="1"/>
</dbReference>
<dbReference type="InterPro" id="IPR038277">
    <property type="entry name" value="UreF_sf"/>
</dbReference>
<protein>
    <submittedName>
        <fullName evidence="3">Urease accessory protein UreF</fullName>
    </submittedName>
</protein>
<evidence type="ECO:0000313" key="3">
    <source>
        <dbReference type="EMBL" id="GAC78129.1"/>
    </source>
</evidence>
<dbReference type="GO" id="GO:0016151">
    <property type="term" value="F:nickel cation binding"/>
    <property type="evidence" value="ECO:0007669"/>
    <property type="project" value="InterPro"/>
</dbReference>
<dbReference type="eggNOG" id="COG0830">
    <property type="taxonomic scope" value="Bacteria"/>
</dbReference>
<keyword evidence="2" id="KW-0143">Chaperone</keyword>
<sequence>MESSTLVAMLLADGRLPTGGHAYSAGLEPAMMGGLPASSVPEFLRARAVTSSRVEAGTAVAARHAVLTGADVRSVDAAWAARTPAPAVRDASIAQARGYLRLAVRLWPAASSLAQMRGASWSPSRSVVVGAIAAEAGLGADELVRVVIYDEAATAAGALLKLDPRDPAETTKWILDTCEYAEHQVASLSTITEPAGIPGAGTPQSEEWAQRHSRATHRLFRA</sequence>
<accession>M3VD28</accession>
<reference evidence="3 4" key="1">
    <citation type="submission" date="2013-02" db="EMBL/GenBank/DDBJ databases">
        <title>Whole genome shotgun sequence of Gordonia malaquae NBRC 108250.</title>
        <authorList>
            <person name="Yoshida I."/>
            <person name="Hosoyama A."/>
            <person name="Tsuchikane K."/>
            <person name="Ando Y."/>
            <person name="Baba S."/>
            <person name="Ohji S."/>
            <person name="Hamada M."/>
            <person name="Tamura T."/>
            <person name="Yamazoe A."/>
            <person name="Yamazaki S."/>
            <person name="Fujita N."/>
        </authorList>
    </citation>
    <scope>NUCLEOTIDE SEQUENCE [LARGE SCALE GENOMIC DNA]</scope>
    <source>
        <strain evidence="3 4">NBRC 108250</strain>
    </source>
</reference>
<dbReference type="RefSeq" id="WP_008375952.1">
    <property type="nucleotide sequence ID" value="NZ_BAOP01000002.1"/>
</dbReference>
<dbReference type="EMBL" id="BAOP01000002">
    <property type="protein sequence ID" value="GAC78129.1"/>
    <property type="molecule type" value="Genomic_DNA"/>
</dbReference>